<comment type="caution">
    <text evidence="8">The sequence shown here is derived from an EMBL/GenBank/DDBJ whole genome shotgun (WGS) entry which is preliminary data.</text>
</comment>
<evidence type="ECO:0000256" key="5">
    <source>
        <dbReference type="ARBA" id="ARBA00033740"/>
    </source>
</evidence>
<dbReference type="PROSITE" id="PS00723">
    <property type="entry name" value="POLYPRENYL_SYNTHASE_1"/>
    <property type="match status" value="1"/>
</dbReference>
<dbReference type="SFLD" id="SFLDS00005">
    <property type="entry name" value="Isoprenoid_Synthase_Type_I"/>
    <property type="match status" value="1"/>
</dbReference>
<dbReference type="Pfam" id="PF00348">
    <property type="entry name" value="polyprenyl_synt"/>
    <property type="match status" value="1"/>
</dbReference>
<evidence type="ECO:0000256" key="7">
    <source>
        <dbReference type="RuleBase" id="RU004466"/>
    </source>
</evidence>
<accession>A0AAV1KNG1</accession>
<dbReference type="Proteomes" id="UP001314205">
    <property type="component" value="Unassembled WGS sequence"/>
</dbReference>
<comment type="pathway">
    <text evidence="5">Pheromone biosynthesis.</text>
</comment>
<evidence type="ECO:0000256" key="6">
    <source>
        <dbReference type="ARBA" id="ARBA00034546"/>
    </source>
</evidence>
<evidence type="ECO:0000256" key="2">
    <source>
        <dbReference type="ARBA" id="ARBA00022679"/>
    </source>
</evidence>
<evidence type="ECO:0000256" key="1">
    <source>
        <dbReference type="ARBA" id="ARBA00001946"/>
    </source>
</evidence>
<dbReference type="InterPro" id="IPR033749">
    <property type="entry name" value="Polyprenyl_synt_CS"/>
</dbReference>
<dbReference type="InterPro" id="IPR008949">
    <property type="entry name" value="Isoprenoid_synthase_dom_sf"/>
</dbReference>
<evidence type="ECO:0000313" key="8">
    <source>
        <dbReference type="EMBL" id="CAK1584570.1"/>
    </source>
</evidence>
<dbReference type="GO" id="GO:0042811">
    <property type="term" value="P:pheromone biosynthetic process"/>
    <property type="evidence" value="ECO:0007669"/>
    <property type="project" value="UniProtKB-ARBA"/>
</dbReference>
<evidence type="ECO:0000256" key="3">
    <source>
        <dbReference type="ARBA" id="ARBA00022723"/>
    </source>
</evidence>
<keyword evidence="3" id="KW-0479">Metal-binding</keyword>
<organism evidence="8 9">
    <name type="scientific">Parnassius mnemosyne</name>
    <name type="common">clouded apollo</name>
    <dbReference type="NCBI Taxonomy" id="213953"/>
    <lineage>
        <taxon>Eukaryota</taxon>
        <taxon>Metazoa</taxon>
        <taxon>Ecdysozoa</taxon>
        <taxon>Arthropoda</taxon>
        <taxon>Hexapoda</taxon>
        <taxon>Insecta</taxon>
        <taxon>Pterygota</taxon>
        <taxon>Neoptera</taxon>
        <taxon>Endopterygota</taxon>
        <taxon>Lepidoptera</taxon>
        <taxon>Glossata</taxon>
        <taxon>Ditrysia</taxon>
        <taxon>Papilionoidea</taxon>
        <taxon>Papilionidae</taxon>
        <taxon>Parnassiinae</taxon>
        <taxon>Parnassini</taxon>
        <taxon>Parnassius</taxon>
        <taxon>Driopa</taxon>
    </lineage>
</organism>
<keyword evidence="2 7" id="KW-0808">Transferase</keyword>
<sequence length="377" mass="43851">MVSCKWLLKLTRTCANWNVAQRQIKLKQTMVPHQTFIAYQNSLSSVIEKGLTNISNPEICGRLKKLTEYNIDSGKQLRGLLTISACDALLKPELKEELLPQVFALAWAIEMFHFYFLITDDIEDGATTRRGKICWHLLPDVGSHAINDAGMLRAFISEILMQYFGGQPVYPKIVDMFNKAYFKTHMGQFMDTMSCRNRDYNNFTMERYITTTTHKTSFYSCEFPILLALALSNKGNKEAYKLVESICRDVGFLFQMQNDYLDYYEDESVGGKSGTDIQEGKCTWFVLTALEHCNLSQRQEFLDNYGKWEKESVGRIRRLYNKLELSKKYEQEKQKLYQTLIQRIYNLPEDVIPPGDFLAKLVNMIYNIRNINYDVKV</sequence>
<dbReference type="GO" id="GO:0005737">
    <property type="term" value="C:cytoplasm"/>
    <property type="evidence" value="ECO:0007669"/>
    <property type="project" value="TreeGrafter"/>
</dbReference>
<dbReference type="SUPFAM" id="SSF48576">
    <property type="entry name" value="Terpenoid synthases"/>
    <property type="match status" value="1"/>
</dbReference>
<dbReference type="InterPro" id="IPR000092">
    <property type="entry name" value="Polyprenyl_synt"/>
</dbReference>
<dbReference type="EMBL" id="CAVLGL010000068">
    <property type="protein sequence ID" value="CAK1584570.1"/>
    <property type="molecule type" value="Genomic_DNA"/>
</dbReference>
<dbReference type="AlphaFoldDB" id="A0AAV1KNG1"/>
<evidence type="ECO:0000256" key="4">
    <source>
        <dbReference type="ARBA" id="ARBA00022842"/>
    </source>
</evidence>
<keyword evidence="9" id="KW-1185">Reference proteome</keyword>
<dbReference type="PANTHER" id="PTHR11525">
    <property type="entry name" value="FARNESYL-PYROPHOSPHATE SYNTHETASE"/>
    <property type="match status" value="1"/>
</dbReference>
<dbReference type="GO" id="GO:0004337">
    <property type="term" value="F:(2E,6E)-farnesyl diphosphate synthase activity"/>
    <property type="evidence" value="ECO:0007669"/>
    <property type="project" value="TreeGrafter"/>
</dbReference>
<name>A0AAV1KNG1_9NEOP</name>
<gene>
    <name evidence="8" type="ORF">PARMNEM_LOCUS5785</name>
</gene>
<reference evidence="8 9" key="1">
    <citation type="submission" date="2023-11" db="EMBL/GenBank/DDBJ databases">
        <authorList>
            <person name="Hedman E."/>
            <person name="Englund M."/>
            <person name="Stromberg M."/>
            <person name="Nyberg Akerstrom W."/>
            <person name="Nylinder S."/>
            <person name="Jareborg N."/>
            <person name="Kallberg Y."/>
            <person name="Kronander E."/>
        </authorList>
    </citation>
    <scope>NUCLEOTIDE SEQUENCE [LARGE SCALE GENOMIC DNA]</scope>
</reference>
<dbReference type="GO" id="GO:0045337">
    <property type="term" value="P:farnesyl diphosphate biosynthetic process"/>
    <property type="evidence" value="ECO:0007669"/>
    <property type="project" value="TreeGrafter"/>
</dbReference>
<dbReference type="GO" id="GO:0004161">
    <property type="term" value="F:dimethylallyltranstransferase activity"/>
    <property type="evidence" value="ECO:0007669"/>
    <property type="project" value="TreeGrafter"/>
</dbReference>
<dbReference type="CDD" id="cd00685">
    <property type="entry name" value="Trans_IPPS_HT"/>
    <property type="match status" value="1"/>
</dbReference>
<proteinExistence type="inferred from homology"/>
<dbReference type="GO" id="GO:0046872">
    <property type="term" value="F:metal ion binding"/>
    <property type="evidence" value="ECO:0007669"/>
    <property type="project" value="UniProtKB-KW"/>
</dbReference>
<comment type="similarity">
    <text evidence="7">Belongs to the FPP/GGPP synthase family.</text>
</comment>
<protein>
    <recommendedName>
        <fullName evidence="6">Farnesyl pyrophosphate synthase</fullName>
    </recommendedName>
</protein>
<dbReference type="PANTHER" id="PTHR11525:SF0">
    <property type="entry name" value="FARNESYL PYROPHOSPHATE SYNTHASE"/>
    <property type="match status" value="1"/>
</dbReference>
<dbReference type="InterPro" id="IPR039702">
    <property type="entry name" value="FPS1-like"/>
</dbReference>
<dbReference type="SFLD" id="SFLDG01017">
    <property type="entry name" value="Polyprenyl_Transferase_Like"/>
    <property type="match status" value="1"/>
</dbReference>
<keyword evidence="4" id="KW-0460">Magnesium</keyword>
<dbReference type="Gene3D" id="1.10.600.10">
    <property type="entry name" value="Farnesyl Diphosphate Synthase"/>
    <property type="match status" value="1"/>
</dbReference>
<evidence type="ECO:0000313" key="9">
    <source>
        <dbReference type="Proteomes" id="UP001314205"/>
    </source>
</evidence>
<comment type="cofactor">
    <cofactor evidence="1">
        <name>Mg(2+)</name>
        <dbReference type="ChEBI" id="CHEBI:18420"/>
    </cofactor>
</comment>